<comment type="function">
    <text evidence="6">Stores iron in a soluble, non-toxic, readily available form. Important for iron homeostasis. Iron is taken up in the ferrous form and deposited as ferric hydroxides after oxidation.</text>
</comment>
<dbReference type="PANTHER" id="PTHR11431">
    <property type="entry name" value="FERRITIN"/>
    <property type="match status" value="1"/>
</dbReference>
<dbReference type="Pfam" id="PF00210">
    <property type="entry name" value="Ferritin"/>
    <property type="match status" value="1"/>
</dbReference>
<keyword evidence="8" id="KW-1185">Reference proteome</keyword>
<evidence type="ECO:0000256" key="1">
    <source>
        <dbReference type="ARBA" id="ARBA00007513"/>
    </source>
</evidence>
<evidence type="ECO:0000256" key="2">
    <source>
        <dbReference type="ARBA" id="ARBA00022434"/>
    </source>
</evidence>
<dbReference type="GeneID" id="118263380"/>
<feature type="binding site" evidence="5">
    <location>
        <position position="85"/>
    </location>
    <ligand>
        <name>Fe cation</name>
        <dbReference type="ChEBI" id="CHEBI:24875"/>
        <label>1</label>
    </ligand>
</feature>
<organism evidence="8 9">
    <name type="scientific">Spodoptera frugiperda</name>
    <name type="common">Fall armyworm</name>
    <dbReference type="NCBI Taxonomy" id="7108"/>
    <lineage>
        <taxon>Eukaryota</taxon>
        <taxon>Metazoa</taxon>
        <taxon>Ecdysozoa</taxon>
        <taxon>Arthropoda</taxon>
        <taxon>Hexapoda</taxon>
        <taxon>Insecta</taxon>
        <taxon>Pterygota</taxon>
        <taxon>Neoptera</taxon>
        <taxon>Endopterygota</taxon>
        <taxon>Lepidoptera</taxon>
        <taxon>Glossata</taxon>
        <taxon>Ditrysia</taxon>
        <taxon>Noctuoidea</taxon>
        <taxon>Noctuidae</taxon>
        <taxon>Amphipyrinae</taxon>
        <taxon>Spodoptera</taxon>
    </lineage>
</organism>
<keyword evidence="4 5" id="KW-0408">Iron</keyword>
<keyword evidence="3 5" id="KW-0479">Metal-binding</keyword>
<comment type="similarity">
    <text evidence="1 6">Belongs to the ferritin family.</text>
</comment>
<evidence type="ECO:0000259" key="7">
    <source>
        <dbReference type="PROSITE" id="PS50905"/>
    </source>
</evidence>
<dbReference type="PROSITE" id="PS50905">
    <property type="entry name" value="FERRITIN_LIKE"/>
    <property type="match status" value="1"/>
</dbReference>
<dbReference type="GO" id="GO:0006826">
    <property type="term" value="P:iron ion transport"/>
    <property type="evidence" value="ECO:0007669"/>
    <property type="project" value="InterPro"/>
</dbReference>
<reference evidence="9" key="1">
    <citation type="submission" date="2025-08" db="UniProtKB">
        <authorList>
            <consortium name="RefSeq"/>
        </authorList>
    </citation>
    <scope>IDENTIFICATION</scope>
    <source>
        <tissue evidence="9">Whole larval tissue</tissue>
    </source>
</reference>
<comment type="catalytic activity">
    <reaction evidence="6">
        <text>4 Fe(2+) + O2 + 4 H(+) = 4 Fe(3+) + 2 H2O</text>
        <dbReference type="Rhea" id="RHEA:11148"/>
        <dbReference type="ChEBI" id="CHEBI:15377"/>
        <dbReference type="ChEBI" id="CHEBI:15378"/>
        <dbReference type="ChEBI" id="CHEBI:15379"/>
        <dbReference type="ChEBI" id="CHEBI:29033"/>
        <dbReference type="ChEBI" id="CHEBI:29034"/>
        <dbReference type="EC" id="1.16.3.1"/>
    </reaction>
</comment>
<dbReference type="GO" id="GO:0006879">
    <property type="term" value="P:intracellular iron ion homeostasis"/>
    <property type="evidence" value="ECO:0007669"/>
    <property type="project" value="UniProtKB-KW"/>
</dbReference>
<dbReference type="GO" id="GO:0008198">
    <property type="term" value="F:ferrous iron binding"/>
    <property type="evidence" value="ECO:0007669"/>
    <property type="project" value="TreeGrafter"/>
</dbReference>
<accession>A0A9R0EG44</accession>
<dbReference type="Gene3D" id="1.20.1260.10">
    <property type="match status" value="1"/>
</dbReference>
<feature type="binding site" evidence="5">
    <location>
        <position position="130"/>
    </location>
    <ligand>
        <name>Fe cation</name>
        <dbReference type="ChEBI" id="CHEBI:24875"/>
        <label>1</label>
    </ligand>
</feature>
<evidence type="ECO:0000256" key="3">
    <source>
        <dbReference type="ARBA" id="ARBA00022723"/>
    </source>
</evidence>
<dbReference type="SUPFAM" id="SSF47240">
    <property type="entry name" value="Ferritin-like"/>
    <property type="match status" value="1"/>
</dbReference>
<keyword evidence="6" id="KW-0560">Oxidoreductase</keyword>
<feature type="binding site" evidence="5">
    <location>
        <position position="88"/>
    </location>
    <ligand>
        <name>Fe cation</name>
        <dbReference type="ChEBI" id="CHEBI:24875"/>
        <label>1</label>
    </ligand>
</feature>
<dbReference type="GO" id="GO:0004322">
    <property type="term" value="F:ferroxidase activity"/>
    <property type="evidence" value="ECO:0007669"/>
    <property type="project" value="UniProtKB-EC"/>
</dbReference>
<dbReference type="InterPro" id="IPR001519">
    <property type="entry name" value="Ferritin"/>
</dbReference>
<dbReference type="RefSeq" id="XP_035431216.2">
    <property type="nucleotide sequence ID" value="XM_035575323.2"/>
</dbReference>
<feature type="binding site" evidence="5">
    <location>
        <position position="50"/>
    </location>
    <ligand>
        <name>Fe cation</name>
        <dbReference type="ChEBI" id="CHEBI:24875"/>
        <label>1</label>
    </ligand>
</feature>
<evidence type="ECO:0000256" key="6">
    <source>
        <dbReference type="RuleBase" id="RU361145"/>
    </source>
</evidence>
<gene>
    <name evidence="9" type="primary">LOC118263380</name>
</gene>
<dbReference type="Proteomes" id="UP000829999">
    <property type="component" value="Chromosome 27"/>
</dbReference>
<sequence length="210" mass="24759">MFLKWRYYMLIKLSFKEQMHRLPAHHRRYCSQNNCNSRIEEAINIQIKAEQQASQNYLNIAVTMLHPSKSLLGAGGFFMKMYYEELEHMHKLINYQLLRGGAPLISSLELPAQHKNLTMLDAFKQGLCMERDITVLIEKGIKYAEEVKDYHFADFMTSVFLTEQIQSIYEFDQHVTKLTTLKNNDVFLHLYDLELQKNYPLSDSIKKVVK</sequence>
<protein>
    <recommendedName>
        <fullName evidence="6">Ferritin</fullName>
        <ecNumber evidence="6">1.16.3.1</ecNumber>
    </recommendedName>
</protein>
<dbReference type="InterPro" id="IPR009040">
    <property type="entry name" value="Ferritin-like_diiron"/>
</dbReference>
<dbReference type="InterPro" id="IPR008331">
    <property type="entry name" value="Ferritin_DPS_dom"/>
</dbReference>
<dbReference type="GO" id="GO:0008199">
    <property type="term" value="F:ferric iron binding"/>
    <property type="evidence" value="ECO:0007669"/>
    <property type="project" value="InterPro"/>
</dbReference>
<dbReference type="InterPro" id="IPR009078">
    <property type="entry name" value="Ferritin-like_SF"/>
</dbReference>
<keyword evidence="2 6" id="KW-0409">Iron storage</keyword>
<dbReference type="PANTHER" id="PTHR11431:SF75">
    <property type="entry name" value="FERRITIN"/>
    <property type="match status" value="1"/>
</dbReference>
<evidence type="ECO:0000256" key="4">
    <source>
        <dbReference type="ARBA" id="ARBA00023004"/>
    </source>
</evidence>
<dbReference type="GO" id="GO:0005737">
    <property type="term" value="C:cytoplasm"/>
    <property type="evidence" value="ECO:0007669"/>
    <property type="project" value="TreeGrafter"/>
</dbReference>
<feature type="domain" description="Ferritin-like diiron" evidence="7">
    <location>
        <begin position="33"/>
        <end position="182"/>
    </location>
</feature>
<evidence type="ECO:0000313" key="8">
    <source>
        <dbReference type="Proteomes" id="UP000829999"/>
    </source>
</evidence>
<dbReference type="OrthoDB" id="186462at2759"/>
<dbReference type="InterPro" id="IPR012347">
    <property type="entry name" value="Ferritin-like"/>
</dbReference>
<feature type="binding site" evidence="5">
    <location>
        <position position="164"/>
    </location>
    <ligand>
        <name>Fe cation</name>
        <dbReference type="ChEBI" id="CHEBI:24875"/>
        <label>1</label>
    </ligand>
</feature>
<dbReference type="EC" id="1.16.3.1" evidence="6"/>
<name>A0A9R0EG44_SPOFR</name>
<evidence type="ECO:0000313" key="9">
    <source>
        <dbReference type="RefSeq" id="XP_035431216.2"/>
    </source>
</evidence>
<evidence type="ECO:0000256" key="5">
    <source>
        <dbReference type="PIRSR" id="PIRSR601519-1"/>
    </source>
</evidence>
<proteinExistence type="inferred from homology"/>
<dbReference type="AlphaFoldDB" id="A0A9R0EG44"/>